<dbReference type="Proteomes" id="UP000279968">
    <property type="component" value="Unassembled WGS sequence"/>
</dbReference>
<keyword evidence="5" id="KW-1133">Transmembrane helix</keyword>
<evidence type="ECO:0000256" key="3">
    <source>
        <dbReference type="ARBA" id="ARBA00022679"/>
    </source>
</evidence>
<dbReference type="GO" id="GO:0016747">
    <property type="term" value="F:acyltransferase activity, transferring groups other than amino-acyl groups"/>
    <property type="evidence" value="ECO:0007669"/>
    <property type="project" value="InterPro"/>
</dbReference>
<dbReference type="Pfam" id="PF01522">
    <property type="entry name" value="Polysacc_deac_1"/>
    <property type="match status" value="1"/>
</dbReference>
<keyword evidence="5" id="KW-0472">Membrane</keyword>
<feature type="transmembrane region" description="Helical" evidence="5">
    <location>
        <begin position="1039"/>
        <end position="1058"/>
    </location>
</feature>
<feature type="transmembrane region" description="Helical" evidence="5">
    <location>
        <begin position="325"/>
        <end position="351"/>
    </location>
</feature>
<dbReference type="InterPro" id="IPR001173">
    <property type="entry name" value="Glyco_trans_2-like"/>
</dbReference>
<evidence type="ECO:0000313" key="7">
    <source>
        <dbReference type="EMBL" id="RKN50053.1"/>
    </source>
</evidence>
<dbReference type="CDD" id="cd06423">
    <property type="entry name" value="CESA_like"/>
    <property type="match status" value="1"/>
</dbReference>
<feature type="transmembrane region" description="Helical" evidence="5">
    <location>
        <begin position="846"/>
        <end position="868"/>
    </location>
</feature>
<dbReference type="PANTHER" id="PTHR43630:SF1">
    <property type="entry name" value="POLY-BETA-1,6-N-ACETYL-D-GLUCOSAMINE SYNTHASE"/>
    <property type="match status" value="1"/>
</dbReference>
<evidence type="ECO:0000256" key="5">
    <source>
        <dbReference type="SAM" id="Phobius"/>
    </source>
</evidence>
<feature type="transmembrane region" description="Helical" evidence="5">
    <location>
        <begin position="650"/>
        <end position="670"/>
    </location>
</feature>
<dbReference type="EMBL" id="RBAN01000009">
    <property type="protein sequence ID" value="RKN50053.1"/>
    <property type="molecule type" value="Genomic_DNA"/>
</dbReference>
<dbReference type="InterPro" id="IPR029044">
    <property type="entry name" value="Nucleotide-diphossugar_trans"/>
</dbReference>
<feature type="domain" description="NodB homology" evidence="6">
    <location>
        <begin position="91"/>
        <end position="278"/>
    </location>
</feature>
<dbReference type="AlphaFoldDB" id="A0A3A9ZPF0"/>
<gene>
    <name evidence="7" type="ORF">D7193_31075</name>
</gene>
<feature type="transmembrane region" description="Helical" evidence="5">
    <location>
        <begin position="1005"/>
        <end position="1027"/>
    </location>
</feature>
<keyword evidence="5" id="KW-0812">Transmembrane</keyword>
<dbReference type="Gene3D" id="3.20.20.370">
    <property type="entry name" value="Glycoside hydrolase/deacetylase"/>
    <property type="match status" value="1"/>
</dbReference>
<dbReference type="InterPro" id="IPR011330">
    <property type="entry name" value="Glyco_hydro/deAcase_b/a-brl"/>
</dbReference>
<keyword evidence="8" id="KW-1185">Reference proteome</keyword>
<feature type="region of interest" description="Disordered" evidence="4">
    <location>
        <begin position="57"/>
        <end position="87"/>
    </location>
</feature>
<organism evidence="7 8">
    <name type="scientific">Micromonospora costi</name>
    <dbReference type="NCBI Taxonomy" id="1530042"/>
    <lineage>
        <taxon>Bacteria</taxon>
        <taxon>Bacillati</taxon>
        <taxon>Actinomycetota</taxon>
        <taxon>Actinomycetes</taxon>
        <taxon>Micromonosporales</taxon>
        <taxon>Micromonosporaceae</taxon>
        <taxon>Micromonospora</taxon>
    </lineage>
</organism>
<dbReference type="GO" id="GO:0016810">
    <property type="term" value="F:hydrolase activity, acting on carbon-nitrogen (but not peptide) bonds"/>
    <property type="evidence" value="ECO:0007669"/>
    <property type="project" value="InterPro"/>
</dbReference>
<name>A0A3A9ZPF0_9ACTN</name>
<feature type="transmembrane region" description="Helical" evidence="5">
    <location>
        <begin position="967"/>
        <end position="985"/>
    </location>
</feature>
<feature type="transmembrane region" description="Helical" evidence="5">
    <location>
        <begin position="880"/>
        <end position="899"/>
    </location>
</feature>
<keyword evidence="3 7" id="KW-0808">Transferase</keyword>
<evidence type="ECO:0000256" key="4">
    <source>
        <dbReference type="SAM" id="MobiDB-lite"/>
    </source>
</evidence>
<dbReference type="PANTHER" id="PTHR43630">
    <property type="entry name" value="POLY-BETA-1,6-N-ACETYL-D-GLUCOSAMINE SYNTHASE"/>
    <property type="match status" value="1"/>
</dbReference>
<feature type="transmembrane region" description="Helical" evidence="5">
    <location>
        <begin position="21"/>
        <end position="43"/>
    </location>
</feature>
<feature type="transmembrane region" description="Helical" evidence="5">
    <location>
        <begin position="905"/>
        <end position="924"/>
    </location>
</feature>
<dbReference type="PROSITE" id="PS51677">
    <property type="entry name" value="NODB"/>
    <property type="match status" value="1"/>
</dbReference>
<feature type="transmembrane region" description="Helical" evidence="5">
    <location>
        <begin position="808"/>
        <end position="826"/>
    </location>
</feature>
<sequence>MTRTTTRPASDRPRARRRLRLPLRTSWVVYGTLLTVLLSVLLVEAYANSEFTPDHVRETGDQGRVPAGIRSGGPLIDTTGERPTSHRVPPRTIALTFDDGPDPVWTPQVLDVLRRHRAQATFFVIGSQVARHPDLTERIAAEGHELGVHTFSHPDATLLPAWRRRLEYTQTQRAIMNAAGVRTKLLRFPYSSTADAVDDDAWAAIREAGHLGYLTVVNDTDSQDWARPGVDAIVRNMTPPPGQGAVVLMHDAGGDRAQTVAALDRFIPAMIARGYTFTTVSDAVDQGRFEGDDESFPPIPGNQPISELERWRAGGVVVAVRIADLFLAALRVVFVLVGLLMLARTLLLLVLAPRLAWRRRRGYWGPPVTEPVSIIVPAYNEQAGIVDSVRSLANGDHRGIEVIVVDDGSTDGTADLVEGLGLRNVRVIRKPNGGKSSALNTGIAHASHEIIVMVDGDTVFERDSVRRLVQPFADPTVGAVAGNVKVANRRGPLGWWQHIEYVIGFNLDRRLYETLGCMPTVPGAIGAFRRRVLVAAGGMSDDTLAEDTDITMAVLRAGWRVVYEKRARAWTEAPASLTQLWRQRYRWSYGTMQAMWKHRRAVRERGASGRFGRVGLPMLALFGVVLPLLGPVLDVMALYGLFFLGTSDTAKAWLLMLAVQAVTAVVAFRLDRERLLPLLALPLQQFAYRQLMYLVLLRSTVTALTGTRLRWRKLKRAGDPADHHVPAGGDAMTAGGAAGDGRDRWFDTLRGLALARVITYHMFTVAWLSFAFPAMGVMFALGGSLMARSLDRAPGQAVYGRLRRLLPALWALGAVLIPVMIWHGWADRPAWPELLTWLFPVAQPPGNAWAADVTGVLWYLVAYLWFVLLSPTLLTLYRRWPLPTVLLPLAGVVLLQTAYPTLGGPVGSVVTDLATFGACWLAGFAHRDGALRRIPLAALVAAAAVCLGVGVGWTVTHPEGGYDLNDVPLAQAFYSLGFVLLLLRARPPMAWLARIRPLDRLVTWLSSRALTIYLWHNAAIAVCFGLGDRLDAWRVGQVGYLAVALVLIVLVVLAFGWIEDVSARRRPRLVGWRPAIPAATVRARRAPVPASTRQVRASTRT</sequence>
<dbReference type="RefSeq" id="WP_120783231.1">
    <property type="nucleotide sequence ID" value="NZ_JBHLUP010000008.1"/>
</dbReference>
<dbReference type="OrthoDB" id="3864432at2"/>
<dbReference type="Pfam" id="PF00535">
    <property type="entry name" value="Glycos_transf_2"/>
    <property type="match status" value="1"/>
</dbReference>
<feature type="transmembrane region" description="Helical" evidence="5">
    <location>
        <begin position="619"/>
        <end position="644"/>
    </location>
</feature>
<feature type="transmembrane region" description="Helical" evidence="5">
    <location>
        <begin position="765"/>
        <end position="787"/>
    </location>
</feature>
<evidence type="ECO:0000256" key="2">
    <source>
        <dbReference type="ARBA" id="ARBA00022676"/>
    </source>
</evidence>
<evidence type="ECO:0000256" key="1">
    <source>
        <dbReference type="ARBA" id="ARBA00006739"/>
    </source>
</evidence>
<dbReference type="SUPFAM" id="SSF53448">
    <property type="entry name" value="Nucleotide-diphospho-sugar transferases"/>
    <property type="match status" value="1"/>
</dbReference>
<dbReference type="GO" id="GO:0005975">
    <property type="term" value="P:carbohydrate metabolic process"/>
    <property type="evidence" value="ECO:0007669"/>
    <property type="project" value="InterPro"/>
</dbReference>
<feature type="transmembrane region" description="Helical" evidence="5">
    <location>
        <begin position="936"/>
        <end position="955"/>
    </location>
</feature>
<protein>
    <submittedName>
        <fullName evidence="7">Glycosyltransferase</fullName>
    </submittedName>
</protein>
<dbReference type="GO" id="GO:0016757">
    <property type="term" value="F:glycosyltransferase activity"/>
    <property type="evidence" value="ECO:0007669"/>
    <property type="project" value="UniProtKB-KW"/>
</dbReference>
<dbReference type="InterPro" id="IPR002656">
    <property type="entry name" value="Acyl_transf_3_dom"/>
</dbReference>
<reference evidence="7 8" key="1">
    <citation type="journal article" date="2015" name="Int. J. Syst. Evol. Microbiol.">
        <title>Micromonospora costi sp. nov., isolated from a leaf of Costus speciosus.</title>
        <authorList>
            <person name="Thawai C."/>
        </authorList>
    </citation>
    <scope>NUCLEOTIDE SEQUENCE [LARGE SCALE GENOMIC DNA]</scope>
    <source>
        <strain evidence="7 8">CS1-12</strain>
    </source>
</reference>
<comment type="caution">
    <text evidence="7">The sequence shown here is derived from an EMBL/GenBank/DDBJ whole genome shotgun (WGS) entry which is preliminary data.</text>
</comment>
<keyword evidence="2" id="KW-0328">Glycosyltransferase</keyword>
<evidence type="ECO:0000313" key="8">
    <source>
        <dbReference type="Proteomes" id="UP000279968"/>
    </source>
</evidence>
<proteinExistence type="inferred from homology"/>
<dbReference type="Pfam" id="PF01757">
    <property type="entry name" value="Acyl_transf_3"/>
    <property type="match status" value="1"/>
</dbReference>
<dbReference type="InterPro" id="IPR002509">
    <property type="entry name" value="NODB_dom"/>
</dbReference>
<evidence type="ECO:0000259" key="6">
    <source>
        <dbReference type="PROSITE" id="PS51677"/>
    </source>
</evidence>
<accession>A0A3A9ZPF0</accession>
<dbReference type="Gene3D" id="3.90.550.10">
    <property type="entry name" value="Spore Coat Polysaccharide Biosynthesis Protein SpsA, Chain A"/>
    <property type="match status" value="1"/>
</dbReference>
<comment type="similarity">
    <text evidence="1">Belongs to the glycosyltransferase 2 family.</text>
</comment>
<dbReference type="SUPFAM" id="SSF88713">
    <property type="entry name" value="Glycoside hydrolase/deacetylase"/>
    <property type="match status" value="1"/>
</dbReference>